<evidence type="ECO:0000256" key="10">
    <source>
        <dbReference type="ARBA" id="ARBA00049244"/>
    </source>
</evidence>
<evidence type="ECO:0000256" key="6">
    <source>
        <dbReference type="ARBA" id="ARBA00022741"/>
    </source>
</evidence>
<organism evidence="13 14">
    <name type="scientific">Candidatus Curtissbacteria bacterium RIFCSPLOWO2_01_FULL_42_26</name>
    <dbReference type="NCBI Taxonomy" id="1797729"/>
    <lineage>
        <taxon>Bacteria</taxon>
        <taxon>Candidatus Curtissiibacteriota</taxon>
    </lineage>
</organism>
<accession>A0A1F5I1U5</accession>
<proteinExistence type="inferred from homology"/>
<dbReference type="Gene3D" id="1.10.8.60">
    <property type="match status" value="1"/>
</dbReference>
<dbReference type="InterPro" id="IPR027417">
    <property type="entry name" value="P-loop_NTPase"/>
</dbReference>
<dbReference type="EC" id="2.7.7.7" evidence="11"/>
<dbReference type="AlphaFoldDB" id="A0A1F5I1U5"/>
<dbReference type="PANTHER" id="PTHR11669">
    <property type="entry name" value="REPLICATION FACTOR C / DNA POLYMERASE III GAMMA-TAU SUBUNIT"/>
    <property type="match status" value="1"/>
</dbReference>
<keyword evidence="4 11" id="KW-0235">DNA replication</keyword>
<dbReference type="Pfam" id="PF12169">
    <property type="entry name" value="DNA_pol3_gamma3"/>
    <property type="match status" value="1"/>
</dbReference>
<keyword evidence="2 11" id="KW-0808">Transferase</keyword>
<keyword evidence="9 11" id="KW-0239">DNA-directed DNA polymerase</keyword>
<keyword evidence="8 11" id="KW-0067">ATP-binding</keyword>
<dbReference type="EMBL" id="MFBS01000011">
    <property type="protein sequence ID" value="OGE10320.1"/>
    <property type="molecule type" value="Genomic_DNA"/>
</dbReference>
<comment type="function">
    <text evidence="11">DNA polymerase III is a complex, multichain enzyme responsible for most of the replicative synthesis in bacteria. This DNA polymerase also exhibits 3' to 5' exonuclease activity.</text>
</comment>
<comment type="subunit">
    <text evidence="11">DNA polymerase III contains a core (composed of alpha, epsilon and theta chains) that associates with a tau subunit. This core dimerizes to form the POLIII' complex. PolIII' associates with the gamma complex (composed of gamma, delta, delta', psi and chi chains) and with the beta chain to form the complete DNA polymerase III complex.</text>
</comment>
<comment type="catalytic activity">
    <reaction evidence="10 11">
        <text>DNA(n) + a 2'-deoxyribonucleoside 5'-triphosphate = DNA(n+1) + diphosphate</text>
        <dbReference type="Rhea" id="RHEA:22508"/>
        <dbReference type="Rhea" id="RHEA-COMP:17339"/>
        <dbReference type="Rhea" id="RHEA-COMP:17340"/>
        <dbReference type="ChEBI" id="CHEBI:33019"/>
        <dbReference type="ChEBI" id="CHEBI:61560"/>
        <dbReference type="ChEBI" id="CHEBI:173112"/>
        <dbReference type="EC" id="2.7.7.7"/>
    </reaction>
</comment>
<dbReference type="Pfam" id="PF20964">
    <property type="entry name" value="DnaX_C"/>
    <property type="match status" value="1"/>
</dbReference>
<protein>
    <recommendedName>
        <fullName evidence="11">DNA polymerase III subunit gamma/tau</fullName>
        <ecNumber evidence="11">2.7.7.7</ecNumber>
    </recommendedName>
</protein>
<evidence type="ECO:0000313" key="14">
    <source>
        <dbReference type="Proteomes" id="UP000179227"/>
    </source>
</evidence>
<dbReference type="GO" id="GO:0003677">
    <property type="term" value="F:DNA binding"/>
    <property type="evidence" value="ECO:0007669"/>
    <property type="project" value="InterPro"/>
</dbReference>
<dbReference type="InterPro" id="IPR048448">
    <property type="entry name" value="DnaX-like_C"/>
</dbReference>
<evidence type="ECO:0000256" key="11">
    <source>
        <dbReference type="RuleBase" id="RU364063"/>
    </source>
</evidence>
<dbReference type="GO" id="GO:0003887">
    <property type="term" value="F:DNA-directed DNA polymerase activity"/>
    <property type="evidence" value="ECO:0007669"/>
    <property type="project" value="UniProtKB-KW"/>
</dbReference>
<keyword evidence="3 11" id="KW-0548">Nucleotidyltransferase</keyword>
<dbReference type="SUPFAM" id="SSF48019">
    <property type="entry name" value="post-AAA+ oligomerization domain-like"/>
    <property type="match status" value="1"/>
</dbReference>
<comment type="similarity">
    <text evidence="1 11">Belongs to the DnaX/STICHEL family.</text>
</comment>
<dbReference type="PANTHER" id="PTHR11669:SF0">
    <property type="entry name" value="PROTEIN STICHEL-LIKE 2"/>
    <property type="match status" value="1"/>
</dbReference>
<keyword evidence="5" id="KW-0479">Metal-binding</keyword>
<evidence type="ECO:0000256" key="7">
    <source>
        <dbReference type="ARBA" id="ARBA00022833"/>
    </source>
</evidence>
<dbReference type="Pfam" id="PF22608">
    <property type="entry name" value="DNAX_ATPase_lid"/>
    <property type="match status" value="1"/>
</dbReference>
<dbReference type="Gene3D" id="3.40.50.300">
    <property type="entry name" value="P-loop containing nucleotide triphosphate hydrolases"/>
    <property type="match status" value="1"/>
</dbReference>
<evidence type="ECO:0000313" key="13">
    <source>
        <dbReference type="EMBL" id="OGE10320.1"/>
    </source>
</evidence>
<dbReference type="SUPFAM" id="SSF52540">
    <property type="entry name" value="P-loop containing nucleoside triphosphate hydrolases"/>
    <property type="match status" value="1"/>
</dbReference>
<sequence length="560" mass="62596">MKVWLADMVLYRKYRPQKLADLVGHDDIKKTLLSQLETGKISHGYLFYGPKGTGKTSTARILAKAVNCIANRLTTNAKGKKEENVRRSALDVQHFSEPCNKCAACISITDGSYLDLVEIDAASNRGIDEIRDLREKIKLSPINGRFKVYIIDEAHMLTNEAFNALLKTLEEPPQHAIFILCTTEVGKLPATIVSRLARFNFRRAGKSDLEQVLVKIAKAEKINIDREATGQIAEAADGSFRDAVSILDQASAKGGRIGVLQIETLVAQAGFGKVKKFIDFIAKGNLKEVVLFVEDLAESGADISSFVRSAILFLEKLLFVKIGAVGDIFDDLDEGEIRQIRQLAGEFRGQELANLMRLLLISENEIKLYPLPQIPLILTLFKYLAPDDSKNVDQEDVQEMAVEKAAEVSNVPELSKVREVLKDTDLKEMQDDKKVKVKTGLKLKSVSLATIEKKWSDFLSQVKEVNIHVPALLRSTRILSLEGDKLNLEVFYRFHKDKLEEPKIIKMLDEKISTLMGVGIKFKFALAKKEAKPPVTVTRSDVIDIKEEDLAQIAQEIFSK</sequence>
<keyword evidence="7" id="KW-0862">Zinc</keyword>
<name>A0A1F5I1U5_9BACT</name>
<dbReference type="InterPro" id="IPR045085">
    <property type="entry name" value="HLD_clamp_pol_III_gamma_tau"/>
</dbReference>
<dbReference type="GO" id="GO:0005524">
    <property type="term" value="F:ATP binding"/>
    <property type="evidence" value="ECO:0007669"/>
    <property type="project" value="UniProtKB-KW"/>
</dbReference>
<evidence type="ECO:0000256" key="1">
    <source>
        <dbReference type="ARBA" id="ARBA00006360"/>
    </source>
</evidence>
<evidence type="ECO:0000259" key="12">
    <source>
        <dbReference type="SMART" id="SM00382"/>
    </source>
</evidence>
<dbReference type="SMART" id="SM00382">
    <property type="entry name" value="AAA"/>
    <property type="match status" value="1"/>
</dbReference>
<dbReference type="GO" id="GO:0006261">
    <property type="term" value="P:DNA-templated DNA replication"/>
    <property type="evidence" value="ECO:0007669"/>
    <property type="project" value="TreeGrafter"/>
</dbReference>
<dbReference type="Proteomes" id="UP000179227">
    <property type="component" value="Unassembled WGS sequence"/>
</dbReference>
<dbReference type="Pfam" id="PF13177">
    <property type="entry name" value="DNA_pol3_delta2"/>
    <property type="match status" value="1"/>
</dbReference>
<evidence type="ECO:0000256" key="4">
    <source>
        <dbReference type="ARBA" id="ARBA00022705"/>
    </source>
</evidence>
<feature type="domain" description="AAA+ ATPase" evidence="12">
    <location>
        <begin position="41"/>
        <end position="213"/>
    </location>
</feature>
<dbReference type="InterPro" id="IPR003593">
    <property type="entry name" value="AAA+_ATPase"/>
</dbReference>
<reference evidence="13 14" key="1">
    <citation type="journal article" date="2016" name="Nat. Commun.">
        <title>Thousands of microbial genomes shed light on interconnected biogeochemical processes in an aquifer system.</title>
        <authorList>
            <person name="Anantharaman K."/>
            <person name="Brown C.T."/>
            <person name="Hug L.A."/>
            <person name="Sharon I."/>
            <person name="Castelle C.J."/>
            <person name="Probst A.J."/>
            <person name="Thomas B.C."/>
            <person name="Singh A."/>
            <person name="Wilkins M.J."/>
            <person name="Karaoz U."/>
            <person name="Brodie E.L."/>
            <person name="Williams K.H."/>
            <person name="Hubbard S.S."/>
            <person name="Banfield J.F."/>
        </authorList>
    </citation>
    <scope>NUCLEOTIDE SEQUENCE [LARGE SCALE GENOMIC DNA]</scope>
</reference>
<dbReference type="InterPro" id="IPR050238">
    <property type="entry name" value="DNA_Rep/Repair_Clamp_Loader"/>
</dbReference>
<keyword evidence="6 11" id="KW-0547">Nucleotide-binding</keyword>
<dbReference type="Gene3D" id="1.20.272.10">
    <property type="match status" value="1"/>
</dbReference>
<dbReference type="STRING" id="1797729.A3A60_04745"/>
<evidence type="ECO:0000256" key="2">
    <source>
        <dbReference type="ARBA" id="ARBA00022679"/>
    </source>
</evidence>
<dbReference type="InterPro" id="IPR008921">
    <property type="entry name" value="DNA_pol3_clamp-load_cplx_C"/>
</dbReference>
<dbReference type="InterPro" id="IPR022754">
    <property type="entry name" value="DNA_pol_III_gamma-3"/>
</dbReference>
<comment type="caution">
    <text evidence="13">The sequence shown here is derived from an EMBL/GenBank/DDBJ whole genome shotgun (WGS) entry which is preliminary data.</text>
</comment>
<evidence type="ECO:0000256" key="5">
    <source>
        <dbReference type="ARBA" id="ARBA00022723"/>
    </source>
</evidence>
<dbReference type="GO" id="GO:0009360">
    <property type="term" value="C:DNA polymerase III complex"/>
    <property type="evidence" value="ECO:0007669"/>
    <property type="project" value="InterPro"/>
</dbReference>
<gene>
    <name evidence="11" type="primary">dnaX</name>
    <name evidence="13" type="ORF">A3A60_04745</name>
</gene>
<evidence type="ECO:0000256" key="9">
    <source>
        <dbReference type="ARBA" id="ARBA00022932"/>
    </source>
</evidence>
<evidence type="ECO:0000256" key="8">
    <source>
        <dbReference type="ARBA" id="ARBA00022840"/>
    </source>
</evidence>
<evidence type="ECO:0000256" key="3">
    <source>
        <dbReference type="ARBA" id="ARBA00022695"/>
    </source>
</evidence>
<dbReference type="GO" id="GO:0046872">
    <property type="term" value="F:metal ion binding"/>
    <property type="evidence" value="ECO:0007669"/>
    <property type="project" value="UniProtKB-KW"/>
</dbReference>
<dbReference type="CDD" id="cd00009">
    <property type="entry name" value="AAA"/>
    <property type="match status" value="1"/>
</dbReference>
<dbReference type="InterPro" id="IPR012763">
    <property type="entry name" value="DNA_pol_III_sug/sutau_N"/>
</dbReference>
<dbReference type="NCBIfam" id="TIGR02397">
    <property type="entry name" value="dnaX_nterm"/>
    <property type="match status" value="1"/>
</dbReference>